<gene>
    <name evidence="1" type="ORF">O1611_g6</name>
</gene>
<sequence length="286" mass="32800">MATTTNPTNSPASSVNLTTMENPSLSVNPSSIENQPGSVNPSTSAQPTHININTTQPLLAPSVYSKPLFSERLIIRTYVPTDLLNFYTLNSQPEPNVLGRLNREEYYSTNFNDTLRGFSQFLRPWSTGLFYGIFTKKPDGQEDDYIGNISLLGNVYVYKENTSWPSISYILKKEYWGQGYATEAIKTFTSFWWSIPRVHTVHPRMDPSEIVWEDYERFGLPRYALELLTAHVESFNRASLGVLQKAGFEIFKQNENGIYLRQVRRGEKTQPIRDKYKEGGRIQRMK</sequence>
<reference evidence="1" key="1">
    <citation type="submission" date="2022-12" db="EMBL/GenBank/DDBJ databases">
        <title>Genome Sequence of Lasiodiplodia mahajangana.</title>
        <authorList>
            <person name="Buettner E."/>
        </authorList>
    </citation>
    <scope>NUCLEOTIDE SEQUENCE</scope>
    <source>
        <strain evidence="1">VT137</strain>
    </source>
</reference>
<evidence type="ECO:0000313" key="2">
    <source>
        <dbReference type="Proteomes" id="UP001153332"/>
    </source>
</evidence>
<protein>
    <submittedName>
        <fullName evidence="1">Uncharacterized protein</fullName>
    </submittedName>
</protein>
<name>A0ACC2K1Y9_9PEZI</name>
<evidence type="ECO:0000313" key="1">
    <source>
        <dbReference type="EMBL" id="KAJ8133614.1"/>
    </source>
</evidence>
<dbReference type="EMBL" id="JAPUUL010000001">
    <property type="protein sequence ID" value="KAJ8133614.1"/>
    <property type="molecule type" value="Genomic_DNA"/>
</dbReference>
<accession>A0ACC2K1Y9</accession>
<keyword evidence="2" id="KW-1185">Reference proteome</keyword>
<proteinExistence type="predicted"/>
<comment type="caution">
    <text evidence="1">The sequence shown here is derived from an EMBL/GenBank/DDBJ whole genome shotgun (WGS) entry which is preliminary data.</text>
</comment>
<dbReference type="Proteomes" id="UP001153332">
    <property type="component" value="Unassembled WGS sequence"/>
</dbReference>
<organism evidence="1 2">
    <name type="scientific">Lasiodiplodia mahajangana</name>
    <dbReference type="NCBI Taxonomy" id="1108764"/>
    <lineage>
        <taxon>Eukaryota</taxon>
        <taxon>Fungi</taxon>
        <taxon>Dikarya</taxon>
        <taxon>Ascomycota</taxon>
        <taxon>Pezizomycotina</taxon>
        <taxon>Dothideomycetes</taxon>
        <taxon>Dothideomycetes incertae sedis</taxon>
        <taxon>Botryosphaeriales</taxon>
        <taxon>Botryosphaeriaceae</taxon>
        <taxon>Lasiodiplodia</taxon>
    </lineage>
</organism>